<dbReference type="HOGENOM" id="CLU_2091714_0_0_11"/>
<dbReference type="Gene3D" id="1.20.120.20">
    <property type="entry name" value="Apolipoprotein"/>
    <property type="match status" value="1"/>
</dbReference>
<dbReference type="AlphaFoldDB" id="D7BP31"/>
<reference evidence="1 2" key="1">
    <citation type="journal article" date="2010" name="Stand. Genomic Sci.">
        <title>Complete genome sequence of Arcanobacterium haemolyticum type strain (11018).</title>
        <authorList>
            <person name="Yasawong M."/>
            <person name="Teshima H."/>
            <person name="Lapidus A."/>
            <person name="Nolan M."/>
            <person name="Lucas S."/>
            <person name="Glavina Del Rio T."/>
            <person name="Tice H."/>
            <person name="Cheng J."/>
            <person name="Bruce D."/>
            <person name="Detter C."/>
            <person name="Tapia R."/>
            <person name="Han C."/>
            <person name="Goodwin L."/>
            <person name="Pitluck S."/>
            <person name="Liolios K."/>
            <person name="Ivanova N."/>
            <person name="Mavromatis K."/>
            <person name="Mikhailova N."/>
            <person name="Pati A."/>
            <person name="Chen A."/>
            <person name="Palaniappan K."/>
            <person name="Land M."/>
            <person name="Hauser L."/>
            <person name="Chang Y."/>
            <person name="Jeffries C."/>
            <person name="Rohde M."/>
            <person name="Sikorski J."/>
            <person name="Pukall R."/>
            <person name="Goker M."/>
            <person name="Woyke T."/>
            <person name="Bristow J."/>
            <person name="Eisen J."/>
            <person name="Markowitz V."/>
            <person name="Hugenholtz P."/>
            <person name="Kyrpides N."/>
            <person name="Klenk H."/>
        </authorList>
    </citation>
    <scope>NUCLEOTIDE SEQUENCE [LARGE SCALE GENOMIC DNA]</scope>
    <source>
        <strain evidence="2">ATCC 9345 / DSM 20595 / CCUG 17215 / LMG 16163 / NBRC 15585 / NCTC 8452 / 11018</strain>
    </source>
</reference>
<proteinExistence type="predicted"/>
<evidence type="ECO:0000313" key="1">
    <source>
        <dbReference type="EMBL" id="ADH92680.1"/>
    </source>
</evidence>
<name>D7BP31_ARCHD</name>
<gene>
    <name evidence="1" type="ordered locus">Arch_0958</name>
</gene>
<accession>D7BP31</accession>
<dbReference type="RefSeq" id="WP_013170176.1">
    <property type="nucleotide sequence ID" value="NC_014218.1"/>
</dbReference>
<keyword evidence="2" id="KW-1185">Reference proteome</keyword>
<sequence>MTNEKNMFEKAADAAKELFDNAKETVTSPETKEKLTDLKATVVDGIRTTSEKATDVARDAKHKAQDMLGQNDSIVDKADRKLDQASETVSDKLGNFANRAEDKIDEANDRLEDQES</sequence>
<evidence type="ECO:0000313" key="2">
    <source>
        <dbReference type="Proteomes" id="UP000000376"/>
    </source>
</evidence>
<protein>
    <submittedName>
        <fullName evidence="1">Late embryogenesis abundant protein, putative / LEA protein, putative</fullName>
    </submittedName>
</protein>
<dbReference type="EMBL" id="CP002045">
    <property type="protein sequence ID" value="ADH92680.1"/>
    <property type="molecule type" value="Genomic_DNA"/>
</dbReference>
<dbReference type="Proteomes" id="UP000000376">
    <property type="component" value="Chromosome"/>
</dbReference>
<dbReference type="OrthoDB" id="9961777at2"/>
<dbReference type="STRING" id="644284.Arch_0958"/>
<organism evidence="1 2">
    <name type="scientific">Arcanobacterium haemolyticum (strain ATCC 9345 / DSM 20595 / CCM 5947 / CCUG 17215 / LMG 16163 / NBRC 15585 / NCTC 8452 / 11018)</name>
    <dbReference type="NCBI Taxonomy" id="644284"/>
    <lineage>
        <taxon>Bacteria</taxon>
        <taxon>Bacillati</taxon>
        <taxon>Actinomycetota</taxon>
        <taxon>Actinomycetes</taxon>
        <taxon>Actinomycetales</taxon>
        <taxon>Actinomycetaceae</taxon>
        <taxon>Arcanobacterium</taxon>
    </lineage>
</organism>
<dbReference type="KEGG" id="ahe:Arch_0958"/>